<organism evidence="2 3">
    <name type="scientific">Natronococcus pandeyae</name>
    <dbReference type="NCBI Taxonomy" id="2055836"/>
    <lineage>
        <taxon>Archaea</taxon>
        <taxon>Methanobacteriati</taxon>
        <taxon>Methanobacteriota</taxon>
        <taxon>Stenosarchaea group</taxon>
        <taxon>Halobacteria</taxon>
        <taxon>Halobacteriales</taxon>
        <taxon>Natrialbaceae</taxon>
        <taxon>Natronococcus</taxon>
    </lineage>
</organism>
<keyword evidence="3" id="KW-1185">Reference proteome</keyword>
<evidence type="ECO:0000313" key="2">
    <source>
        <dbReference type="EMBL" id="TYL36750.1"/>
    </source>
</evidence>
<dbReference type="AlphaFoldDB" id="A0A8J8Q422"/>
<sequence>MDETGSFGERFWRIACAYKPAWFALLGIEAMLLGLIAFSLWFGSLDSHTRAIMTVNIVLVGATFLACASVLFQCHRYERRNRSQSTRR</sequence>
<keyword evidence="1" id="KW-1133">Transmembrane helix</keyword>
<keyword evidence="1" id="KW-0472">Membrane</keyword>
<keyword evidence="1" id="KW-0812">Transmembrane</keyword>
<reference evidence="2" key="1">
    <citation type="submission" date="2017-11" db="EMBL/GenBank/DDBJ databases">
        <authorList>
            <person name="Kajale S.C."/>
            <person name="Sharma A."/>
        </authorList>
    </citation>
    <scope>NUCLEOTIDE SEQUENCE</scope>
    <source>
        <strain evidence="2">LS1_42</strain>
    </source>
</reference>
<name>A0A8J8Q422_9EURY</name>
<proteinExistence type="predicted"/>
<dbReference type="Proteomes" id="UP000766904">
    <property type="component" value="Unassembled WGS sequence"/>
</dbReference>
<comment type="caution">
    <text evidence="2">The sequence shown here is derived from an EMBL/GenBank/DDBJ whole genome shotgun (WGS) entry which is preliminary data.</text>
</comment>
<evidence type="ECO:0000256" key="1">
    <source>
        <dbReference type="SAM" id="Phobius"/>
    </source>
</evidence>
<evidence type="ECO:0000313" key="3">
    <source>
        <dbReference type="Proteomes" id="UP000766904"/>
    </source>
</evidence>
<protein>
    <submittedName>
        <fullName evidence="2">Uncharacterized protein</fullName>
    </submittedName>
</protein>
<feature type="transmembrane region" description="Helical" evidence="1">
    <location>
        <begin position="21"/>
        <end position="45"/>
    </location>
</feature>
<gene>
    <name evidence="2" type="ORF">CV102_20975</name>
</gene>
<feature type="transmembrane region" description="Helical" evidence="1">
    <location>
        <begin position="51"/>
        <end position="72"/>
    </location>
</feature>
<dbReference type="EMBL" id="PHNJ01000015">
    <property type="protein sequence ID" value="TYL36750.1"/>
    <property type="molecule type" value="Genomic_DNA"/>
</dbReference>
<accession>A0A8J8Q422</accession>